<sequence>MHDIAKVINQVDSYIASLQENAPCVYRFSRIGEPGLISSCLAVMIRDLTGSIDTLSEQERASWIEYIQSFQDQETGLFKEPSDLGSNPYLRWSNCDYSICALQILGGRPKFPLTFLHELSDRAKLDTYLAEIDWSSAGLESNFIMFLLDILEFDKSQFSSYQETVDAVFEYMDAKQDPETGLWGMKEGSYYCSGLAGAYHLVFFYNYYNRPLNHVDNMIDSILLCRYRDRYVYPEIWGHPCGDFDTVDLIVRLASMSNYRQDELRDWMKDLYNGTLKHHCQDGGFNWMNFRFLSPLDIVPIISLGLKQNSLKNKIKLPLRTIKDQLKFLIDKPAVYESIKDRGGTTFMHQESNIFATFMRLNSCLFLHKALYPESQLRFKRTLGLGWYGLS</sequence>
<dbReference type="Proteomes" id="UP001500359">
    <property type="component" value="Unassembled WGS sequence"/>
</dbReference>
<proteinExistence type="predicted"/>
<keyword evidence="2" id="KW-1185">Reference proteome</keyword>
<dbReference type="EMBL" id="BAAAFD010000004">
    <property type="protein sequence ID" value="GAA0856511.1"/>
    <property type="molecule type" value="Genomic_DNA"/>
</dbReference>
<accession>A0ABN1LJ97</accession>
<dbReference type="RefSeq" id="WP_343859113.1">
    <property type="nucleotide sequence ID" value="NZ_BAAAFD010000004.1"/>
</dbReference>
<protein>
    <submittedName>
        <fullName evidence="1">Uncharacterized protein</fullName>
    </submittedName>
</protein>
<evidence type="ECO:0000313" key="1">
    <source>
        <dbReference type="EMBL" id="GAA0856511.1"/>
    </source>
</evidence>
<name>A0ABN1LJ97_9ALTE</name>
<comment type="caution">
    <text evidence="1">The sequence shown here is derived from an EMBL/GenBank/DDBJ whole genome shotgun (WGS) entry which is preliminary data.</text>
</comment>
<reference evidence="1 2" key="1">
    <citation type="journal article" date="2019" name="Int. J. Syst. Evol. Microbiol.">
        <title>The Global Catalogue of Microorganisms (GCM) 10K type strain sequencing project: providing services to taxonomists for standard genome sequencing and annotation.</title>
        <authorList>
            <consortium name="The Broad Institute Genomics Platform"/>
            <consortium name="The Broad Institute Genome Sequencing Center for Infectious Disease"/>
            <person name="Wu L."/>
            <person name="Ma J."/>
        </authorList>
    </citation>
    <scope>NUCLEOTIDE SEQUENCE [LARGE SCALE GENOMIC DNA]</scope>
    <source>
        <strain evidence="1 2">JCM 15896</strain>
    </source>
</reference>
<gene>
    <name evidence="1" type="ORF">GCM10009114_18740</name>
</gene>
<evidence type="ECO:0000313" key="2">
    <source>
        <dbReference type="Proteomes" id="UP001500359"/>
    </source>
</evidence>
<organism evidence="1 2">
    <name type="scientific">Aliiglaciecola litoralis</name>
    <dbReference type="NCBI Taxonomy" id="582857"/>
    <lineage>
        <taxon>Bacteria</taxon>
        <taxon>Pseudomonadati</taxon>
        <taxon>Pseudomonadota</taxon>
        <taxon>Gammaproteobacteria</taxon>
        <taxon>Alteromonadales</taxon>
        <taxon>Alteromonadaceae</taxon>
        <taxon>Aliiglaciecola</taxon>
    </lineage>
</organism>